<dbReference type="OrthoDB" id="3222at2759"/>
<evidence type="ECO:0000256" key="4">
    <source>
        <dbReference type="ARBA" id="ARBA00022692"/>
    </source>
</evidence>
<keyword evidence="3 9" id="KW-0813">Transport</keyword>
<protein>
    <submittedName>
        <fullName evidence="12">Aquaporin-like protein</fullName>
    </submittedName>
</protein>
<dbReference type="Gene3D" id="1.20.1080.10">
    <property type="entry name" value="Glycerol uptake facilitator protein"/>
    <property type="match status" value="1"/>
</dbReference>
<dbReference type="KEGG" id="glz:GLAREA_07611"/>
<feature type="transmembrane region" description="Helical" evidence="11">
    <location>
        <begin position="182"/>
        <end position="203"/>
    </location>
</feature>
<keyword evidence="7 11" id="KW-0472">Membrane</keyword>
<dbReference type="InterPro" id="IPR023271">
    <property type="entry name" value="Aquaporin-like"/>
</dbReference>
<dbReference type="HOGENOM" id="CLU_020019_14_0_1"/>
<dbReference type="EMBL" id="KE145359">
    <property type="protein sequence ID" value="EPE32478.1"/>
    <property type="molecule type" value="Genomic_DNA"/>
</dbReference>
<comment type="catalytic activity">
    <reaction evidence="8">
        <text>H2O(in) = H2O(out)</text>
        <dbReference type="Rhea" id="RHEA:29667"/>
        <dbReference type="ChEBI" id="CHEBI:15377"/>
    </reaction>
</comment>
<dbReference type="OMA" id="MHYEEAN"/>
<dbReference type="SUPFAM" id="SSF81338">
    <property type="entry name" value="Aquaporin-like"/>
    <property type="match status" value="1"/>
</dbReference>
<evidence type="ECO:0000256" key="3">
    <source>
        <dbReference type="ARBA" id="ARBA00022448"/>
    </source>
</evidence>
<keyword evidence="13" id="KW-1185">Reference proteome</keyword>
<evidence type="ECO:0000256" key="7">
    <source>
        <dbReference type="ARBA" id="ARBA00023136"/>
    </source>
</evidence>
<feature type="region of interest" description="Disordered" evidence="10">
    <location>
        <begin position="1"/>
        <end position="84"/>
    </location>
</feature>
<sequence>MENETVNVRYSNSQREARRHRNPHRAPQNYAPRHSLSQHSTNNSYTPRRNSHVPQQQQHTPNPPASPERDYDPESNSSPIIDPNARPKVRDHFVAASGEFVGTFMFLFFGFAIHIMSSTRALETVGTDAGANSQTVVFISLGYGFSLLVCAWVWYRISGGLFNPAITLGLVLSGGLPWARGLILFPAQILGAVSAAAVVSVMFPPSISMVNTLLAPGTSIAQGLFMEMFLTCLLMITVLMLASEKSKDTFLAPVGIGLSLFVAELAGVYYTGGSLNPARSFGPAVASTSFPGYHWIYWLGPALGAVITSGYFRFIKWLNYEEANPGQDSAGEPHHHHRPRFHRHKQ</sequence>
<dbReference type="InterPro" id="IPR034294">
    <property type="entry name" value="Aquaporin_transptr"/>
</dbReference>
<organism evidence="12 13">
    <name type="scientific">Glarea lozoyensis (strain ATCC 20868 / MF5171)</name>
    <dbReference type="NCBI Taxonomy" id="1116229"/>
    <lineage>
        <taxon>Eukaryota</taxon>
        <taxon>Fungi</taxon>
        <taxon>Dikarya</taxon>
        <taxon>Ascomycota</taxon>
        <taxon>Pezizomycotina</taxon>
        <taxon>Leotiomycetes</taxon>
        <taxon>Helotiales</taxon>
        <taxon>Helotiaceae</taxon>
        <taxon>Glarea</taxon>
    </lineage>
</organism>
<gene>
    <name evidence="12" type="ORF">GLAREA_07611</name>
</gene>
<dbReference type="GeneID" id="19466664"/>
<dbReference type="Proteomes" id="UP000016922">
    <property type="component" value="Unassembled WGS sequence"/>
</dbReference>
<evidence type="ECO:0000256" key="8">
    <source>
        <dbReference type="ARBA" id="ARBA00034651"/>
    </source>
</evidence>
<evidence type="ECO:0000256" key="6">
    <source>
        <dbReference type="ARBA" id="ARBA00022989"/>
    </source>
</evidence>
<feature type="region of interest" description="Disordered" evidence="10">
    <location>
        <begin position="326"/>
        <end position="346"/>
    </location>
</feature>
<keyword evidence="6 11" id="KW-1133">Transmembrane helix</keyword>
<keyword evidence="5" id="KW-0677">Repeat</keyword>
<reference evidence="12 13" key="1">
    <citation type="journal article" date="2013" name="BMC Genomics">
        <title>Genomics-driven discovery of the pneumocandin biosynthetic gene cluster in the fungus Glarea lozoyensis.</title>
        <authorList>
            <person name="Chen L."/>
            <person name="Yue Q."/>
            <person name="Zhang X."/>
            <person name="Xiang M."/>
            <person name="Wang C."/>
            <person name="Li S."/>
            <person name="Che Y."/>
            <person name="Ortiz-Lopez F.J."/>
            <person name="Bills G.F."/>
            <person name="Liu X."/>
            <person name="An Z."/>
        </authorList>
    </citation>
    <scope>NUCLEOTIDE SEQUENCE [LARGE SCALE GENOMIC DNA]</scope>
    <source>
        <strain evidence="13">ATCC 20868 / MF5171</strain>
    </source>
</reference>
<dbReference type="InterPro" id="IPR000425">
    <property type="entry name" value="MIP"/>
</dbReference>
<feature type="compositionally biased region" description="Polar residues" evidence="10">
    <location>
        <begin position="1"/>
        <end position="14"/>
    </location>
</feature>
<dbReference type="AlphaFoldDB" id="S3E1W4"/>
<dbReference type="PANTHER" id="PTHR19139:SF283">
    <property type="entry name" value="AQUAPORIN"/>
    <property type="match status" value="1"/>
</dbReference>
<evidence type="ECO:0000256" key="2">
    <source>
        <dbReference type="ARBA" id="ARBA00006175"/>
    </source>
</evidence>
<dbReference type="STRING" id="1116229.S3E1W4"/>
<dbReference type="RefSeq" id="XP_008080490.1">
    <property type="nucleotide sequence ID" value="XM_008082299.1"/>
</dbReference>
<comment type="subcellular location">
    <subcellularLocation>
        <location evidence="1">Membrane</location>
        <topology evidence="1">Multi-pass membrane protein</topology>
    </subcellularLocation>
</comment>
<evidence type="ECO:0000256" key="1">
    <source>
        <dbReference type="ARBA" id="ARBA00004141"/>
    </source>
</evidence>
<dbReference type="eggNOG" id="KOG0223">
    <property type="taxonomic scope" value="Eukaryota"/>
</dbReference>
<feature type="compositionally biased region" description="Polar residues" evidence="10">
    <location>
        <begin position="35"/>
        <end position="60"/>
    </location>
</feature>
<feature type="transmembrane region" description="Helical" evidence="11">
    <location>
        <begin position="223"/>
        <end position="243"/>
    </location>
</feature>
<keyword evidence="4 9" id="KW-0812">Transmembrane</keyword>
<evidence type="ECO:0000313" key="13">
    <source>
        <dbReference type="Proteomes" id="UP000016922"/>
    </source>
</evidence>
<evidence type="ECO:0000256" key="11">
    <source>
        <dbReference type="SAM" id="Phobius"/>
    </source>
</evidence>
<dbReference type="Pfam" id="PF00230">
    <property type="entry name" value="MIP"/>
    <property type="match status" value="1"/>
</dbReference>
<name>S3E1W4_GLAL2</name>
<evidence type="ECO:0000313" key="12">
    <source>
        <dbReference type="EMBL" id="EPE32478.1"/>
    </source>
</evidence>
<feature type="transmembrane region" description="Helical" evidence="11">
    <location>
        <begin position="250"/>
        <end position="272"/>
    </location>
</feature>
<dbReference type="GO" id="GO:0005886">
    <property type="term" value="C:plasma membrane"/>
    <property type="evidence" value="ECO:0007669"/>
    <property type="project" value="TreeGrafter"/>
</dbReference>
<evidence type="ECO:0000256" key="5">
    <source>
        <dbReference type="ARBA" id="ARBA00022737"/>
    </source>
</evidence>
<proteinExistence type="inferred from homology"/>
<feature type="compositionally biased region" description="Basic residues" evidence="10">
    <location>
        <begin position="334"/>
        <end position="346"/>
    </location>
</feature>
<dbReference type="GO" id="GO:0015250">
    <property type="term" value="F:water channel activity"/>
    <property type="evidence" value="ECO:0007669"/>
    <property type="project" value="TreeGrafter"/>
</dbReference>
<accession>S3E1W4</accession>
<feature type="transmembrane region" description="Helical" evidence="11">
    <location>
        <begin position="93"/>
        <end position="116"/>
    </location>
</feature>
<dbReference type="FunFam" id="1.20.1080.10:FF:000014">
    <property type="entry name" value="Aquaporin 1"/>
    <property type="match status" value="1"/>
</dbReference>
<dbReference type="PRINTS" id="PR00783">
    <property type="entry name" value="MINTRINSICP"/>
</dbReference>
<comment type="similarity">
    <text evidence="2 9">Belongs to the MIP/aquaporin (TC 1.A.8) family.</text>
</comment>
<evidence type="ECO:0000256" key="10">
    <source>
        <dbReference type="SAM" id="MobiDB-lite"/>
    </source>
</evidence>
<evidence type="ECO:0000256" key="9">
    <source>
        <dbReference type="RuleBase" id="RU000477"/>
    </source>
</evidence>
<feature type="transmembrane region" description="Helical" evidence="11">
    <location>
        <begin position="292"/>
        <end position="312"/>
    </location>
</feature>
<feature type="transmembrane region" description="Helical" evidence="11">
    <location>
        <begin position="136"/>
        <end position="155"/>
    </location>
</feature>
<dbReference type="PANTHER" id="PTHR19139">
    <property type="entry name" value="AQUAPORIN TRANSPORTER"/>
    <property type="match status" value="1"/>
</dbReference>